<keyword evidence="2" id="KW-1185">Reference proteome</keyword>
<dbReference type="AlphaFoldDB" id="A0A9J5W4U6"/>
<name>A0A9J5W4U6_SOLCO</name>
<dbReference type="Proteomes" id="UP000824120">
    <property type="component" value="Chromosome 12"/>
</dbReference>
<organism evidence="1 2">
    <name type="scientific">Solanum commersonii</name>
    <name type="common">Commerson's wild potato</name>
    <name type="synonym">Commerson's nightshade</name>
    <dbReference type="NCBI Taxonomy" id="4109"/>
    <lineage>
        <taxon>Eukaryota</taxon>
        <taxon>Viridiplantae</taxon>
        <taxon>Streptophyta</taxon>
        <taxon>Embryophyta</taxon>
        <taxon>Tracheophyta</taxon>
        <taxon>Spermatophyta</taxon>
        <taxon>Magnoliopsida</taxon>
        <taxon>eudicotyledons</taxon>
        <taxon>Gunneridae</taxon>
        <taxon>Pentapetalae</taxon>
        <taxon>asterids</taxon>
        <taxon>lamiids</taxon>
        <taxon>Solanales</taxon>
        <taxon>Solanaceae</taxon>
        <taxon>Solanoideae</taxon>
        <taxon>Solaneae</taxon>
        <taxon>Solanum</taxon>
    </lineage>
</organism>
<proteinExistence type="predicted"/>
<protein>
    <submittedName>
        <fullName evidence="1">Uncharacterized protein</fullName>
    </submittedName>
</protein>
<gene>
    <name evidence="1" type="ORF">H5410_060296</name>
</gene>
<sequence>MGEKNVFMLQEEGGTSKISTSEGRNQENIKINDLIPMPNFIEKQDDIINISSKREQENHKTNDMILISNKLCYKFLFWRN</sequence>
<comment type="caution">
    <text evidence="1">The sequence shown here is derived from an EMBL/GenBank/DDBJ whole genome shotgun (WGS) entry which is preliminary data.</text>
</comment>
<evidence type="ECO:0000313" key="2">
    <source>
        <dbReference type="Proteomes" id="UP000824120"/>
    </source>
</evidence>
<dbReference type="OrthoDB" id="1316686at2759"/>
<accession>A0A9J5W4U6</accession>
<evidence type="ECO:0000313" key="1">
    <source>
        <dbReference type="EMBL" id="KAG5570530.1"/>
    </source>
</evidence>
<reference evidence="1 2" key="1">
    <citation type="submission" date="2020-09" db="EMBL/GenBank/DDBJ databases">
        <title>De no assembly of potato wild relative species, Solanum commersonii.</title>
        <authorList>
            <person name="Cho K."/>
        </authorList>
    </citation>
    <scope>NUCLEOTIDE SEQUENCE [LARGE SCALE GENOMIC DNA]</scope>
    <source>
        <strain evidence="1">LZ3.2</strain>
        <tissue evidence="1">Leaf</tissue>
    </source>
</reference>
<dbReference type="EMBL" id="JACXVP010000012">
    <property type="protein sequence ID" value="KAG5570530.1"/>
    <property type="molecule type" value="Genomic_DNA"/>
</dbReference>